<dbReference type="InterPro" id="IPR050297">
    <property type="entry name" value="LipidA_mod_glycosyltrf_83"/>
</dbReference>
<evidence type="ECO:0000256" key="5">
    <source>
        <dbReference type="ARBA" id="ARBA00022692"/>
    </source>
</evidence>
<keyword evidence="4 10" id="KW-0808">Transferase</keyword>
<keyword evidence="2" id="KW-1003">Cell membrane</keyword>
<dbReference type="KEGG" id="cpb:Cphamn1_1792"/>
<keyword evidence="5 8" id="KW-0812">Transmembrane</keyword>
<evidence type="ECO:0000256" key="2">
    <source>
        <dbReference type="ARBA" id="ARBA00022475"/>
    </source>
</evidence>
<evidence type="ECO:0000256" key="3">
    <source>
        <dbReference type="ARBA" id="ARBA00022676"/>
    </source>
</evidence>
<keyword evidence="7 8" id="KW-0472">Membrane</keyword>
<evidence type="ECO:0000259" key="9">
    <source>
        <dbReference type="Pfam" id="PF13231"/>
    </source>
</evidence>
<protein>
    <submittedName>
        <fullName evidence="10">Glycosyl transferase family 39</fullName>
    </submittedName>
</protein>
<dbReference type="AlphaFoldDB" id="B3ELC2"/>
<dbReference type="HOGENOM" id="CLU_019200_0_1_10"/>
<feature type="transmembrane region" description="Helical" evidence="8">
    <location>
        <begin position="12"/>
        <end position="30"/>
    </location>
</feature>
<evidence type="ECO:0000313" key="10">
    <source>
        <dbReference type="EMBL" id="ACE04710.1"/>
    </source>
</evidence>
<dbReference type="Pfam" id="PF13231">
    <property type="entry name" value="PMT_2"/>
    <property type="match status" value="1"/>
</dbReference>
<accession>B3ELC2</accession>
<keyword evidence="3" id="KW-0328">Glycosyltransferase</keyword>
<dbReference type="GO" id="GO:0005886">
    <property type="term" value="C:plasma membrane"/>
    <property type="evidence" value="ECO:0007669"/>
    <property type="project" value="UniProtKB-SubCell"/>
</dbReference>
<dbReference type="OrthoDB" id="9792789at2"/>
<evidence type="ECO:0000256" key="8">
    <source>
        <dbReference type="SAM" id="Phobius"/>
    </source>
</evidence>
<evidence type="ECO:0000256" key="7">
    <source>
        <dbReference type="ARBA" id="ARBA00023136"/>
    </source>
</evidence>
<dbReference type="PANTHER" id="PTHR33908:SF3">
    <property type="entry name" value="UNDECAPRENYL PHOSPHATE-ALPHA-4-AMINO-4-DEOXY-L-ARABINOSE ARABINOSYL TRANSFERASE"/>
    <property type="match status" value="1"/>
</dbReference>
<evidence type="ECO:0000256" key="6">
    <source>
        <dbReference type="ARBA" id="ARBA00022989"/>
    </source>
</evidence>
<feature type="transmembrane region" description="Helical" evidence="8">
    <location>
        <begin position="166"/>
        <end position="199"/>
    </location>
</feature>
<sequence>MDSSGVRKKTVTWHYLLLALLIFISFFAGLRSTPLFDVDEGAFSEATREMLESGNYLTTYLNGQPRFDKPILIYWMQALSVTVFGLNEFALRLPSALASTLWALLLYRFCVALFDRRTAFVTASLLILSLQVTIIGKAAIADALLNCTLAASMFAIFLYYREPRRQYLLLAFTAIGLGTLTKGPVAILIPFSVSFLFYLSRGELREWFKAVLNPAGMLIFALIVLPWYILEYLDQGMAFIEGFFFNHNISRFKAPLEQHGGALWYYIPVLLLGLTPSTALLIPVVRKLRTLLADPLDRFLLIWFAFVFLFFSLSGTKLPHYIIYGYTPLFILMGRFMPSLRHAFPANIWPATILLLLATAPVIIRQISGEISDPYITALLDSGTALMESSGHTLILSLAAAAIIGVSLLPNLSVLTRFLTGGVIFCLTINLHIMPLAGKIMQEPIKEAALIAKEREYKIVMWKINNPSFLVYSESRTERRKPEPGEIVLTSVTHLRELQDPVVIYEKNGIVLAKLSIPANRSGTRRGN</sequence>
<dbReference type="EMBL" id="CP001101">
    <property type="protein sequence ID" value="ACE04710.1"/>
    <property type="molecule type" value="Genomic_DNA"/>
</dbReference>
<dbReference type="STRING" id="331678.Cphamn1_1792"/>
<reference evidence="10" key="1">
    <citation type="submission" date="2008-06" db="EMBL/GenBank/DDBJ databases">
        <title>Complete sequence of Chlorobium phaeobacteroides BS1.</title>
        <authorList>
            <consortium name="US DOE Joint Genome Institute"/>
            <person name="Lucas S."/>
            <person name="Copeland A."/>
            <person name="Lapidus A."/>
            <person name="Glavina del Rio T."/>
            <person name="Dalin E."/>
            <person name="Tice H."/>
            <person name="Bruce D."/>
            <person name="Goodwin L."/>
            <person name="Pitluck S."/>
            <person name="Schmutz J."/>
            <person name="Larimer F."/>
            <person name="Land M."/>
            <person name="Hauser L."/>
            <person name="Kyrpides N."/>
            <person name="Ovchinnikova G."/>
            <person name="Li T."/>
            <person name="Liu Z."/>
            <person name="Zhao F."/>
            <person name="Overmann J."/>
            <person name="Bryant D.A."/>
            <person name="Richardson P."/>
        </authorList>
    </citation>
    <scope>NUCLEOTIDE SEQUENCE [LARGE SCALE GENOMIC DNA]</scope>
    <source>
        <strain evidence="10">BS1</strain>
    </source>
</reference>
<evidence type="ECO:0000256" key="4">
    <source>
        <dbReference type="ARBA" id="ARBA00022679"/>
    </source>
</evidence>
<feature type="transmembrane region" description="Helical" evidence="8">
    <location>
        <begin position="120"/>
        <end position="136"/>
    </location>
</feature>
<feature type="transmembrane region" description="Helical" evidence="8">
    <location>
        <begin position="394"/>
        <end position="412"/>
    </location>
</feature>
<feature type="domain" description="Glycosyltransferase RgtA/B/C/D-like" evidence="9">
    <location>
        <begin position="68"/>
        <end position="228"/>
    </location>
</feature>
<feature type="transmembrane region" description="Helical" evidence="8">
    <location>
        <begin position="96"/>
        <end position="114"/>
    </location>
</feature>
<dbReference type="GO" id="GO:0009103">
    <property type="term" value="P:lipopolysaccharide biosynthetic process"/>
    <property type="evidence" value="ECO:0007669"/>
    <property type="project" value="UniProtKB-ARBA"/>
</dbReference>
<dbReference type="CAZy" id="GT83">
    <property type="family name" value="Glycosyltransferase Family 83"/>
</dbReference>
<dbReference type="eggNOG" id="COG1807">
    <property type="taxonomic scope" value="Bacteria"/>
</dbReference>
<keyword evidence="6 8" id="KW-1133">Transmembrane helix</keyword>
<proteinExistence type="predicted"/>
<comment type="subcellular location">
    <subcellularLocation>
        <location evidence="1">Cell membrane</location>
        <topology evidence="1">Multi-pass membrane protein</topology>
    </subcellularLocation>
</comment>
<feature type="transmembrane region" description="Helical" evidence="8">
    <location>
        <begin position="263"/>
        <end position="284"/>
    </location>
</feature>
<name>B3ELC2_CHLPB</name>
<gene>
    <name evidence="10" type="ordered locus">Cphamn1_1792</name>
</gene>
<feature type="transmembrane region" description="Helical" evidence="8">
    <location>
        <begin position="296"/>
        <end position="315"/>
    </location>
</feature>
<feature type="transmembrane region" description="Helical" evidence="8">
    <location>
        <begin position="143"/>
        <end position="160"/>
    </location>
</feature>
<evidence type="ECO:0000256" key="1">
    <source>
        <dbReference type="ARBA" id="ARBA00004651"/>
    </source>
</evidence>
<organism evidence="10">
    <name type="scientific">Chlorobium phaeobacteroides (strain BS1)</name>
    <dbReference type="NCBI Taxonomy" id="331678"/>
    <lineage>
        <taxon>Bacteria</taxon>
        <taxon>Pseudomonadati</taxon>
        <taxon>Chlorobiota</taxon>
        <taxon>Chlorobiia</taxon>
        <taxon>Chlorobiales</taxon>
        <taxon>Chlorobiaceae</taxon>
        <taxon>Chlorobium/Pelodictyon group</taxon>
        <taxon>Chlorobium</taxon>
    </lineage>
</organism>
<dbReference type="InterPro" id="IPR038731">
    <property type="entry name" value="RgtA/B/C-like"/>
</dbReference>
<dbReference type="PANTHER" id="PTHR33908">
    <property type="entry name" value="MANNOSYLTRANSFERASE YKCB-RELATED"/>
    <property type="match status" value="1"/>
</dbReference>
<dbReference type="GO" id="GO:0010041">
    <property type="term" value="P:response to iron(III) ion"/>
    <property type="evidence" value="ECO:0007669"/>
    <property type="project" value="TreeGrafter"/>
</dbReference>
<dbReference type="GO" id="GO:0016763">
    <property type="term" value="F:pentosyltransferase activity"/>
    <property type="evidence" value="ECO:0007669"/>
    <property type="project" value="TreeGrafter"/>
</dbReference>
<feature type="transmembrane region" description="Helical" evidence="8">
    <location>
        <begin position="211"/>
        <end position="229"/>
    </location>
</feature>